<feature type="domain" description="Serine aminopeptidase S33" evidence="1">
    <location>
        <begin position="93"/>
        <end position="309"/>
    </location>
</feature>
<proteinExistence type="predicted"/>
<evidence type="ECO:0000259" key="1">
    <source>
        <dbReference type="Pfam" id="PF12146"/>
    </source>
</evidence>
<dbReference type="GO" id="GO:0052689">
    <property type="term" value="F:carboxylic ester hydrolase activity"/>
    <property type="evidence" value="ECO:0007669"/>
    <property type="project" value="TreeGrafter"/>
</dbReference>
<accession>A0A7W5Z2V4</accession>
<organism evidence="2 3">
    <name type="scientific">Pseudochelatococcus contaminans</name>
    <dbReference type="NCBI Taxonomy" id="1538103"/>
    <lineage>
        <taxon>Bacteria</taxon>
        <taxon>Pseudomonadati</taxon>
        <taxon>Pseudomonadota</taxon>
        <taxon>Alphaproteobacteria</taxon>
        <taxon>Hyphomicrobiales</taxon>
        <taxon>Chelatococcaceae</taxon>
        <taxon>Pseudochelatococcus</taxon>
    </lineage>
</organism>
<dbReference type="PANTHER" id="PTHR43265">
    <property type="entry name" value="ESTERASE ESTD"/>
    <property type="match status" value="1"/>
</dbReference>
<dbReference type="AlphaFoldDB" id="A0A7W5Z2V4"/>
<dbReference type="InterPro" id="IPR053145">
    <property type="entry name" value="AB_hydrolase_Est10"/>
</dbReference>
<dbReference type="InterPro" id="IPR022742">
    <property type="entry name" value="Hydrolase_4"/>
</dbReference>
<dbReference type="RefSeq" id="WP_246374761.1">
    <property type="nucleotide sequence ID" value="NZ_JACICC010000002.1"/>
</dbReference>
<reference evidence="2 3" key="1">
    <citation type="submission" date="2020-08" db="EMBL/GenBank/DDBJ databases">
        <title>Genomic Encyclopedia of Type Strains, Phase IV (KMG-IV): sequencing the most valuable type-strain genomes for metagenomic binning, comparative biology and taxonomic classification.</title>
        <authorList>
            <person name="Goeker M."/>
        </authorList>
    </citation>
    <scope>NUCLEOTIDE SEQUENCE [LARGE SCALE GENOMIC DNA]</scope>
    <source>
        <strain evidence="2 3">DSM 28760</strain>
    </source>
</reference>
<dbReference type="PANTHER" id="PTHR43265:SF1">
    <property type="entry name" value="ESTERASE ESTD"/>
    <property type="match status" value="1"/>
</dbReference>
<evidence type="ECO:0000313" key="3">
    <source>
        <dbReference type="Proteomes" id="UP000537592"/>
    </source>
</evidence>
<dbReference type="EMBL" id="JACICC010000002">
    <property type="protein sequence ID" value="MBB3809067.1"/>
    <property type="molecule type" value="Genomic_DNA"/>
</dbReference>
<evidence type="ECO:0000313" key="2">
    <source>
        <dbReference type="EMBL" id="MBB3809067.1"/>
    </source>
</evidence>
<dbReference type="InterPro" id="IPR029058">
    <property type="entry name" value="AB_hydrolase_fold"/>
</dbReference>
<name>A0A7W5Z2V4_9HYPH</name>
<dbReference type="SUPFAM" id="SSF53474">
    <property type="entry name" value="alpha/beta-Hydrolases"/>
    <property type="match status" value="1"/>
</dbReference>
<dbReference type="Pfam" id="PF12146">
    <property type="entry name" value="Hydrolase_4"/>
    <property type="match status" value="1"/>
</dbReference>
<dbReference type="Proteomes" id="UP000537592">
    <property type="component" value="Unassembled WGS sequence"/>
</dbReference>
<keyword evidence="3" id="KW-1185">Reference proteome</keyword>
<dbReference type="Gene3D" id="3.40.50.1820">
    <property type="entry name" value="alpha/beta hydrolase"/>
    <property type="match status" value="1"/>
</dbReference>
<sequence length="344" mass="36537">MSLADRLSVRLAAGQYLTAERHLPEVSMRLSYVIPFLLSGVAFSGVAMAQPVQIPGPQGPLEAEMIAVENADHAVIIIPGSGPTDRDGNAPSMGMASNTYKSLAEELAANGVASLRIDKRGFYGSAAAISNPNDVTIAAYADDVRQWVERASSLAPCVWIAGHSEGGLVALVAAENAPKHLCGLLLLATSGRPTGQLLIEQLQANPANASLMPEIKAIVADLESGKTRDAATITPVLQPLFSAGLQRYMIDLFSYDPVASARKWQGPALVVQGSADIQVRPRDADLLTDALPNPERVDLPRGTHMLKTDIEGQPLATYTDAALPLHADLVPSITRFLKNTQPRQ</sequence>
<gene>
    <name evidence="2" type="ORF">FHS81_001137</name>
</gene>
<comment type="caution">
    <text evidence="2">The sequence shown here is derived from an EMBL/GenBank/DDBJ whole genome shotgun (WGS) entry which is preliminary data.</text>
</comment>
<protein>
    <recommendedName>
        <fullName evidence="1">Serine aminopeptidase S33 domain-containing protein</fullName>
    </recommendedName>
</protein>